<name>A0A7G8Q836_9GAMM</name>
<organism evidence="7 8">
    <name type="scientific">Dyella telluris</name>
    <dbReference type="NCBI Taxonomy" id="2763498"/>
    <lineage>
        <taxon>Bacteria</taxon>
        <taxon>Pseudomonadati</taxon>
        <taxon>Pseudomonadota</taxon>
        <taxon>Gammaproteobacteria</taxon>
        <taxon>Lysobacterales</taxon>
        <taxon>Rhodanobacteraceae</taxon>
        <taxon>Dyella</taxon>
    </lineage>
</organism>
<evidence type="ECO:0000259" key="6">
    <source>
        <dbReference type="Pfam" id="PF04893"/>
    </source>
</evidence>
<feature type="transmembrane region" description="Helical" evidence="5">
    <location>
        <begin position="72"/>
        <end position="95"/>
    </location>
</feature>
<dbReference type="InterPro" id="IPR006977">
    <property type="entry name" value="Yip1_dom"/>
</dbReference>
<evidence type="ECO:0000256" key="3">
    <source>
        <dbReference type="ARBA" id="ARBA00022989"/>
    </source>
</evidence>
<sequence>MDFSKIFSRIKAILGSPQTEWPTIAAEPASIGGLFRGYICIVAALPVIAQFIKGSLLGYGGMGVHVHTPIGMGVVGLVLHYVLALVVTYVVALIIDALAPTFGGTKNLVQALKTVAYAWTAGWVGGIAVIIPWIGWLVAIASLIYGIYLLYLGLPHTMHCPPEKAGGYTAVTVIAGVVLTWIVALVVGGIIGTAALTGASMSGMHVTDKDGSTVTIDPDSALGKLSAMSSNTARAAKDLENAQKTGDVAAQQAAMGKLMSGDGKTVAVSLSPETLRGFLPDELDGMKRSDFHADRSGAMGMQISSADATYSDGRTRTMQVEVADTGNMRGMMAVASAVTPNTEQQTDHGYQKTYTDHDRLVQETWDTQTMSGEFSVVVANRFTVKASGNAQDIDQLRQVVNDLDLDKLASLKDQGISGR</sequence>
<dbReference type="GO" id="GO:0016020">
    <property type="term" value="C:membrane"/>
    <property type="evidence" value="ECO:0007669"/>
    <property type="project" value="UniProtKB-SubCell"/>
</dbReference>
<keyword evidence="4 5" id="KW-0472">Membrane</keyword>
<evidence type="ECO:0000256" key="4">
    <source>
        <dbReference type="ARBA" id="ARBA00023136"/>
    </source>
</evidence>
<dbReference type="RefSeq" id="WP_187058372.1">
    <property type="nucleotide sequence ID" value="NZ_CP060412.1"/>
</dbReference>
<evidence type="ECO:0000313" key="7">
    <source>
        <dbReference type="EMBL" id="QNK02944.1"/>
    </source>
</evidence>
<evidence type="ECO:0000313" key="8">
    <source>
        <dbReference type="Proteomes" id="UP000515873"/>
    </source>
</evidence>
<dbReference type="EMBL" id="CP060412">
    <property type="protein sequence ID" value="QNK02944.1"/>
    <property type="molecule type" value="Genomic_DNA"/>
</dbReference>
<keyword evidence="3 5" id="KW-1133">Transmembrane helix</keyword>
<feature type="transmembrane region" description="Helical" evidence="5">
    <location>
        <begin position="116"/>
        <end position="148"/>
    </location>
</feature>
<accession>A0A7G8Q836</accession>
<dbReference type="Proteomes" id="UP000515873">
    <property type="component" value="Chromosome"/>
</dbReference>
<proteinExistence type="predicted"/>
<keyword evidence="8" id="KW-1185">Reference proteome</keyword>
<feature type="domain" description="Yip1" evidence="6">
    <location>
        <begin position="13"/>
        <end position="181"/>
    </location>
</feature>
<dbReference type="AlphaFoldDB" id="A0A7G8Q836"/>
<evidence type="ECO:0000256" key="2">
    <source>
        <dbReference type="ARBA" id="ARBA00022692"/>
    </source>
</evidence>
<evidence type="ECO:0000256" key="5">
    <source>
        <dbReference type="SAM" id="Phobius"/>
    </source>
</evidence>
<dbReference type="Pfam" id="PF04893">
    <property type="entry name" value="Yip1"/>
    <property type="match status" value="1"/>
</dbReference>
<feature type="transmembrane region" description="Helical" evidence="5">
    <location>
        <begin position="168"/>
        <end position="196"/>
    </location>
</feature>
<reference evidence="7 8" key="1">
    <citation type="submission" date="2020-08" db="EMBL/GenBank/DDBJ databases">
        <title>Dyella sp. G9 isolated from forest soil.</title>
        <authorList>
            <person name="Fu J."/>
            <person name="Qiu L."/>
        </authorList>
    </citation>
    <scope>NUCLEOTIDE SEQUENCE [LARGE SCALE GENOMIC DNA]</scope>
    <source>
        <strain evidence="7 8">G9</strain>
    </source>
</reference>
<gene>
    <name evidence="7" type="ORF">H8F01_07480</name>
</gene>
<dbReference type="KEGG" id="dtl:H8F01_07480"/>
<feature type="transmembrane region" description="Helical" evidence="5">
    <location>
        <begin position="34"/>
        <end position="52"/>
    </location>
</feature>
<comment type="subcellular location">
    <subcellularLocation>
        <location evidence="1">Membrane</location>
        <topology evidence="1">Multi-pass membrane protein</topology>
    </subcellularLocation>
</comment>
<keyword evidence="2 5" id="KW-0812">Transmembrane</keyword>
<protein>
    <submittedName>
        <fullName evidence="7">YIP1 family protein</fullName>
    </submittedName>
</protein>
<evidence type="ECO:0000256" key="1">
    <source>
        <dbReference type="ARBA" id="ARBA00004141"/>
    </source>
</evidence>